<accession>A0A5J4TPX8</accession>
<dbReference type="EMBL" id="SNRW01026832">
    <property type="protein sequence ID" value="KAA6360516.1"/>
    <property type="molecule type" value="Genomic_DNA"/>
</dbReference>
<dbReference type="Proteomes" id="UP000324800">
    <property type="component" value="Unassembled WGS sequence"/>
</dbReference>
<evidence type="ECO:0000313" key="1">
    <source>
        <dbReference type="EMBL" id="KAA6360516.1"/>
    </source>
</evidence>
<protein>
    <submittedName>
        <fullName evidence="1">Uncharacterized protein</fullName>
    </submittedName>
</protein>
<gene>
    <name evidence="1" type="ORF">EZS28_043957</name>
</gene>
<comment type="caution">
    <text evidence="1">The sequence shown here is derived from an EMBL/GenBank/DDBJ whole genome shotgun (WGS) entry which is preliminary data.</text>
</comment>
<evidence type="ECO:0000313" key="2">
    <source>
        <dbReference type="Proteomes" id="UP000324800"/>
    </source>
</evidence>
<organism evidence="1 2">
    <name type="scientific">Streblomastix strix</name>
    <dbReference type="NCBI Taxonomy" id="222440"/>
    <lineage>
        <taxon>Eukaryota</taxon>
        <taxon>Metamonada</taxon>
        <taxon>Preaxostyla</taxon>
        <taxon>Oxymonadida</taxon>
        <taxon>Streblomastigidae</taxon>
        <taxon>Streblomastix</taxon>
    </lineage>
</organism>
<reference evidence="1 2" key="1">
    <citation type="submission" date="2019-03" db="EMBL/GenBank/DDBJ databases">
        <title>Single cell metagenomics reveals metabolic interactions within the superorganism composed of flagellate Streblomastix strix and complex community of Bacteroidetes bacteria on its surface.</title>
        <authorList>
            <person name="Treitli S.C."/>
            <person name="Kolisko M."/>
            <person name="Husnik F."/>
            <person name="Keeling P."/>
            <person name="Hampl V."/>
        </authorList>
    </citation>
    <scope>NUCLEOTIDE SEQUENCE [LARGE SCALE GENOMIC DNA]</scope>
    <source>
        <strain evidence="1">ST1C</strain>
    </source>
</reference>
<feature type="non-terminal residue" evidence="1">
    <location>
        <position position="229"/>
    </location>
</feature>
<proteinExistence type="predicted"/>
<name>A0A5J4TPX8_9EUKA</name>
<sequence length="229" mass="24704">MDYAREVHSPLLLFVAGSDGHNCELSNVIFENCESKVGSGAVTIYGIDGLYHPHFTTGDKCPDLFDSTQDTRTRVFLMGCKFINCKGTTSNAITMDGLMTEIAGSPTKECTPLIRLVLRQCVFYTSEDSSISDPYDSSNIKQSSTKDGTCTSSACGCPSNAVHCGCASGGSSCIGCGRYIYFNLPSFIFTTTDGTASSTQYIRDFFSAQGCQGNFDEDNLFFIGTQGYN</sequence>
<dbReference type="AlphaFoldDB" id="A0A5J4TPX8"/>